<dbReference type="Proteomes" id="UP000238479">
    <property type="component" value="Chromosome 5"/>
</dbReference>
<evidence type="ECO:0000256" key="1">
    <source>
        <dbReference type="SAM" id="MobiDB-lite"/>
    </source>
</evidence>
<proteinExistence type="predicted"/>
<protein>
    <submittedName>
        <fullName evidence="2">Uncharacterized protein</fullName>
    </submittedName>
</protein>
<sequence>MRSARNALPAARILPSSSHHPQPKYPTPTFKSSIDCADLYLAPIDQPSIPSCRISTQSACPSKSPTDELPGEDHLQDGVLDTEELKVRKSFQQFRENGLW</sequence>
<evidence type="ECO:0000313" key="2">
    <source>
        <dbReference type="EMBL" id="PRQ29756.1"/>
    </source>
</evidence>
<name>A0A2P6Q6F5_ROSCH</name>
<keyword evidence="3" id="KW-1185">Reference proteome</keyword>
<feature type="compositionally biased region" description="Polar residues" evidence="1">
    <location>
        <begin position="53"/>
        <end position="64"/>
    </location>
</feature>
<gene>
    <name evidence="2" type="ORF">RchiOBHm_Chr5g0017251</name>
</gene>
<organism evidence="2 3">
    <name type="scientific">Rosa chinensis</name>
    <name type="common">China rose</name>
    <dbReference type="NCBI Taxonomy" id="74649"/>
    <lineage>
        <taxon>Eukaryota</taxon>
        <taxon>Viridiplantae</taxon>
        <taxon>Streptophyta</taxon>
        <taxon>Embryophyta</taxon>
        <taxon>Tracheophyta</taxon>
        <taxon>Spermatophyta</taxon>
        <taxon>Magnoliopsida</taxon>
        <taxon>eudicotyledons</taxon>
        <taxon>Gunneridae</taxon>
        <taxon>Pentapetalae</taxon>
        <taxon>rosids</taxon>
        <taxon>fabids</taxon>
        <taxon>Rosales</taxon>
        <taxon>Rosaceae</taxon>
        <taxon>Rosoideae</taxon>
        <taxon>Rosoideae incertae sedis</taxon>
        <taxon>Rosa</taxon>
    </lineage>
</organism>
<reference evidence="2 3" key="1">
    <citation type="journal article" date="2018" name="Nat. Genet.">
        <title>The Rosa genome provides new insights in the design of modern roses.</title>
        <authorList>
            <person name="Bendahmane M."/>
        </authorList>
    </citation>
    <scope>NUCLEOTIDE SEQUENCE [LARGE SCALE GENOMIC DNA]</scope>
    <source>
        <strain evidence="3">cv. Old Blush</strain>
    </source>
</reference>
<dbReference type="AlphaFoldDB" id="A0A2P6Q6F5"/>
<accession>A0A2P6Q6F5</accession>
<feature type="region of interest" description="Disordered" evidence="1">
    <location>
        <begin position="1"/>
        <end position="28"/>
    </location>
</feature>
<dbReference type="EMBL" id="PDCK01000043">
    <property type="protein sequence ID" value="PRQ29756.1"/>
    <property type="molecule type" value="Genomic_DNA"/>
</dbReference>
<feature type="region of interest" description="Disordered" evidence="1">
    <location>
        <begin position="53"/>
        <end position="79"/>
    </location>
</feature>
<dbReference type="Gramene" id="PRQ29756">
    <property type="protein sequence ID" value="PRQ29756"/>
    <property type="gene ID" value="RchiOBHm_Chr5g0017251"/>
</dbReference>
<evidence type="ECO:0000313" key="3">
    <source>
        <dbReference type="Proteomes" id="UP000238479"/>
    </source>
</evidence>
<comment type="caution">
    <text evidence="2">The sequence shown here is derived from an EMBL/GenBank/DDBJ whole genome shotgun (WGS) entry which is preliminary data.</text>
</comment>